<dbReference type="Pfam" id="PF07978">
    <property type="entry name" value="NIPSNAP"/>
    <property type="match status" value="1"/>
</dbReference>
<feature type="domain" description="NIPSNAP" evidence="1">
    <location>
        <begin position="10"/>
        <end position="82"/>
    </location>
</feature>
<evidence type="ECO:0000259" key="1">
    <source>
        <dbReference type="Pfam" id="PF07978"/>
    </source>
</evidence>
<dbReference type="AlphaFoldDB" id="A0A916U6P3"/>
<dbReference type="SUPFAM" id="SSF54909">
    <property type="entry name" value="Dimeric alpha+beta barrel"/>
    <property type="match status" value="1"/>
</dbReference>
<gene>
    <name evidence="2" type="ORF">GCM10011396_07110</name>
</gene>
<dbReference type="Proteomes" id="UP000637423">
    <property type="component" value="Unassembled WGS sequence"/>
</dbReference>
<dbReference type="InterPro" id="IPR012577">
    <property type="entry name" value="NIPSNAP"/>
</dbReference>
<keyword evidence="3" id="KW-1185">Reference proteome</keyword>
<accession>A0A916U6P3</accession>
<dbReference type="EMBL" id="BMED01000001">
    <property type="protein sequence ID" value="GGC62722.1"/>
    <property type="molecule type" value="Genomic_DNA"/>
</dbReference>
<organism evidence="2 3">
    <name type="scientific">Undibacterium terreum</name>
    <dbReference type="NCBI Taxonomy" id="1224302"/>
    <lineage>
        <taxon>Bacteria</taxon>
        <taxon>Pseudomonadati</taxon>
        <taxon>Pseudomonadota</taxon>
        <taxon>Betaproteobacteria</taxon>
        <taxon>Burkholderiales</taxon>
        <taxon>Oxalobacteraceae</taxon>
        <taxon>Undibacterium</taxon>
    </lineage>
</organism>
<proteinExistence type="predicted"/>
<protein>
    <submittedName>
        <fullName evidence="2">NIPSNAP family protein</fullName>
    </submittedName>
</protein>
<reference evidence="2" key="2">
    <citation type="submission" date="2020-09" db="EMBL/GenBank/DDBJ databases">
        <authorList>
            <person name="Sun Q."/>
            <person name="Zhou Y."/>
        </authorList>
    </citation>
    <scope>NUCLEOTIDE SEQUENCE</scope>
    <source>
        <strain evidence="2">CGMCC 1.10998</strain>
    </source>
</reference>
<dbReference type="RefSeq" id="WP_188564582.1">
    <property type="nucleotide sequence ID" value="NZ_BMED01000001.1"/>
</dbReference>
<name>A0A916U6P3_9BURK</name>
<comment type="caution">
    <text evidence="2">The sequence shown here is derived from an EMBL/GenBank/DDBJ whole genome shotgun (WGS) entry which is preliminary data.</text>
</comment>
<dbReference type="Gene3D" id="3.30.70.100">
    <property type="match status" value="1"/>
</dbReference>
<dbReference type="InterPro" id="IPR011008">
    <property type="entry name" value="Dimeric_a/b-barrel"/>
</dbReference>
<evidence type="ECO:0000313" key="2">
    <source>
        <dbReference type="EMBL" id="GGC62722.1"/>
    </source>
</evidence>
<reference evidence="2" key="1">
    <citation type="journal article" date="2014" name="Int. J. Syst. Evol. Microbiol.">
        <title>Complete genome sequence of Corynebacterium casei LMG S-19264T (=DSM 44701T), isolated from a smear-ripened cheese.</title>
        <authorList>
            <consortium name="US DOE Joint Genome Institute (JGI-PGF)"/>
            <person name="Walter F."/>
            <person name="Albersmeier A."/>
            <person name="Kalinowski J."/>
            <person name="Ruckert C."/>
        </authorList>
    </citation>
    <scope>NUCLEOTIDE SEQUENCE</scope>
    <source>
        <strain evidence="2">CGMCC 1.10998</strain>
    </source>
</reference>
<evidence type="ECO:0000313" key="3">
    <source>
        <dbReference type="Proteomes" id="UP000637423"/>
    </source>
</evidence>
<sequence length="126" mass="14344">MSSKTTTCIEIRSYQLKPGQRAAFHRHFMQDAWPLLLQWDVDVVAFGSSPHDEDSYYLIRAYDSLAHRQASQDAFYGSADWRLGPRESIVSRIETYTSIVLDMDPIAIDALRQGHPAAQTREEKAA</sequence>